<evidence type="ECO:0000313" key="3">
    <source>
        <dbReference type="Proteomes" id="UP000077684"/>
    </source>
</evidence>
<gene>
    <name evidence="2" type="ORF">A4X06_0g714</name>
</gene>
<sequence>MSVSALEEILTSVLSIPVGLSLVSRFTPAAISSSGYYTQLHRIQSVLTLFIHLLLATSNLSLEHALYLKLSLKPKEHERKVHSLVVVTSVPRGALKVQQTVLTASLLALGAQFWLSRQPDLGVAQLARTALAHASLIISAAMTALTLPLDGPSLRVQYTLTGLESIYSQGPETGTESSEERQSFAPIDIILPALPARSANGTVIPLPAADKKDPSSRTAAAAAGEDEPDAQGWLKIAATNKKRDVYVRKTAGGRGRGWELKTELADDHPLKGKTA</sequence>
<evidence type="ECO:0000256" key="1">
    <source>
        <dbReference type="SAM" id="MobiDB-lite"/>
    </source>
</evidence>
<reference evidence="2" key="2">
    <citation type="journal article" date="2019" name="IMA Fungus">
        <title>Genome sequencing and comparison of five Tilletia species to identify candidate genes for the detection of regulated species infecting wheat.</title>
        <authorList>
            <person name="Nguyen H.D.T."/>
            <person name="Sultana T."/>
            <person name="Kesanakurti P."/>
            <person name="Hambleton S."/>
        </authorList>
    </citation>
    <scope>NUCLEOTIDE SEQUENCE</scope>
    <source>
        <strain evidence="2">DAOMC 236426</strain>
    </source>
</reference>
<keyword evidence="3" id="KW-1185">Reference proteome</keyword>
<organism evidence="2 3">
    <name type="scientific">Tilletia controversa</name>
    <name type="common">dwarf bunt fungus</name>
    <dbReference type="NCBI Taxonomy" id="13291"/>
    <lineage>
        <taxon>Eukaryota</taxon>
        <taxon>Fungi</taxon>
        <taxon>Dikarya</taxon>
        <taxon>Basidiomycota</taxon>
        <taxon>Ustilaginomycotina</taxon>
        <taxon>Exobasidiomycetes</taxon>
        <taxon>Tilletiales</taxon>
        <taxon>Tilletiaceae</taxon>
        <taxon>Tilletia</taxon>
    </lineage>
</organism>
<feature type="region of interest" description="Disordered" evidence="1">
    <location>
        <begin position="204"/>
        <end position="231"/>
    </location>
</feature>
<reference evidence="2" key="1">
    <citation type="submission" date="2016-04" db="EMBL/GenBank/DDBJ databases">
        <authorList>
            <person name="Nguyen H.D."/>
            <person name="Samba Siva P."/>
            <person name="Cullis J."/>
            <person name="Levesque C.A."/>
            <person name="Hambleton S."/>
        </authorList>
    </citation>
    <scope>NUCLEOTIDE SEQUENCE</scope>
    <source>
        <strain evidence="2">DAOMC 236426</strain>
    </source>
</reference>
<dbReference type="Proteomes" id="UP000077684">
    <property type="component" value="Unassembled WGS sequence"/>
</dbReference>
<name>A0A8X7T095_9BASI</name>
<evidence type="ECO:0000313" key="2">
    <source>
        <dbReference type="EMBL" id="KAE8254829.1"/>
    </source>
</evidence>
<proteinExistence type="predicted"/>
<protein>
    <submittedName>
        <fullName evidence="2">Uncharacterized protein</fullName>
    </submittedName>
</protein>
<dbReference type="EMBL" id="LWDE02000039">
    <property type="protein sequence ID" value="KAE8254829.1"/>
    <property type="molecule type" value="Genomic_DNA"/>
</dbReference>
<comment type="caution">
    <text evidence="2">The sequence shown here is derived from an EMBL/GenBank/DDBJ whole genome shotgun (WGS) entry which is preliminary data.</text>
</comment>
<dbReference type="AlphaFoldDB" id="A0A8X7T095"/>
<accession>A0A8X7T095</accession>